<dbReference type="Proteomes" id="UP000198888">
    <property type="component" value="Unassembled WGS sequence"/>
</dbReference>
<accession>A0A1H6SIL4</accession>
<dbReference type="OrthoDB" id="200496at2157"/>
<keyword evidence="5" id="KW-0378">Hydrolase</keyword>
<keyword evidence="2" id="KW-1003">Cell membrane</keyword>
<evidence type="ECO:0000313" key="12">
    <source>
        <dbReference type="Proteomes" id="UP000198888"/>
    </source>
</evidence>
<feature type="transmembrane region" description="Helical" evidence="10">
    <location>
        <begin position="221"/>
        <end position="242"/>
    </location>
</feature>
<evidence type="ECO:0000256" key="7">
    <source>
        <dbReference type="ARBA" id="ARBA00023136"/>
    </source>
</evidence>
<dbReference type="GO" id="GO:0008233">
    <property type="term" value="F:peptidase activity"/>
    <property type="evidence" value="ECO:0007669"/>
    <property type="project" value="UniProtKB-KW"/>
</dbReference>
<feature type="transmembrane region" description="Helical" evidence="10">
    <location>
        <begin position="186"/>
        <end position="209"/>
    </location>
</feature>
<reference evidence="11 12" key="1">
    <citation type="submission" date="2016-10" db="EMBL/GenBank/DDBJ databases">
        <authorList>
            <person name="de Groot N.N."/>
        </authorList>
    </citation>
    <scope>NUCLEOTIDE SEQUENCE [LARGE SCALE GENOMIC DNA]</scope>
    <source>
        <strain evidence="11 12">DSM 22187</strain>
    </source>
</reference>
<keyword evidence="3" id="KW-0645">Protease</keyword>
<dbReference type="STRING" id="1073996.SAMN05444271_104153"/>
<keyword evidence="4 10" id="KW-0812">Transmembrane</keyword>
<keyword evidence="12" id="KW-1185">Reference proteome</keyword>
<dbReference type="PIRSF" id="PIRSF025737">
    <property type="entry name" value="Cyco1"/>
    <property type="match status" value="1"/>
</dbReference>
<feature type="transmembrane region" description="Helical" evidence="10">
    <location>
        <begin position="21"/>
        <end position="39"/>
    </location>
</feature>
<protein>
    <submittedName>
        <fullName evidence="11">Archaeosortase A, PGF-CTERM-specific</fullName>
    </submittedName>
</protein>
<feature type="transmembrane region" description="Helical" evidence="10">
    <location>
        <begin position="144"/>
        <end position="166"/>
    </location>
</feature>
<organism evidence="11 12">
    <name type="scientific">Halohasta litchfieldiae</name>
    <dbReference type="NCBI Taxonomy" id="1073996"/>
    <lineage>
        <taxon>Archaea</taxon>
        <taxon>Methanobacteriati</taxon>
        <taxon>Methanobacteriota</taxon>
        <taxon>Stenosarchaea group</taxon>
        <taxon>Halobacteria</taxon>
        <taxon>Halobacteriales</taxon>
        <taxon>Haloferacaceae</taxon>
        <taxon>Halohasta</taxon>
    </lineage>
</organism>
<evidence type="ECO:0000256" key="10">
    <source>
        <dbReference type="SAM" id="Phobius"/>
    </source>
</evidence>
<evidence type="ECO:0000256" key="1">
    <source>
        <dbReference type="ARBA" id="ARBA00004651"/>
    </source>
</evidence>
<sequence>MQTATEWLRSELFTVGPLSDALAWVVIGLFVLAGAVEWYGRRTDADLMDTARPIAVAAWVGFGIFWLNLFPAFAFEHQSYVEGILSLVGFPACLYVAKLLYDGRDTLFVLSRAVAVMGVIYLPFETIPAFTLGGTTFPAPRQFLIEFVTMLTGEIITLFGYSPALVESPEGYMATYQWILEDGHRYNVSIVLACTGLGSIAIFGGLIGAVRAPLSRKLRGLAVAVPIIFVLNVFRTAFISIVSGNQLMHWFPEVVLFMFGETNAYRVSFLLSDRVISQLLAVVALIGITYLVARQLPELLTVLEDILYVLTGEEHDLQDALDLPREPAVEQPEARRAD</sequence>
<evidence type="ECO:0000256" key="2">
    <source>
        <dbReference type="ARBA" id="ARBA00022475"/>
    </source>
</evidence>
<evidence type="ECO:0000256" key="4">
    <source>
        <dbReference type="ARBA" id="ARBA00022692"/>
    </source>
</evidence>
<feature type="transmembrane region" description="Helical" evidence="10">
    <location>
        <begin position="51"/>
        <end position="73"/>
    </location>
</feature>
<evidence type="ECO:0000256" key="6">
    <source>
        <dbReference type="ARBA" id="ARBA00022989"/>
    </source>
</evidence>
<feature type="active site" description="Acyl-thioester intermediate" evidence="8">
    <location>
        <position position="194"/>
    </location>
</feature>
<dbReference type="GeneID" id="35001859"/>
<name>A0A1H6SIL4_9EURY</name>
<keyword evidence="7 10" id="KW-0472">Membrane</keyword>
<dbReference type="GO" id="GO:0006508">
    <property type="term" value="P:proteolysis"/>
    <property type="evidence" value="ECO:0007669"/>
    <property type="project" value="UniProtKB-KW"/>
</dbReference>
<dbReference type="KEGG" id="hae:halTADL_1045"/>
<dbReference type="InterPro" id="IPR019127">
    <property type="entry name" value="Exosortase"/>
</dbReference>
<feature type="site" description="Transition state stabilizer" evidence="9">
    <location>
        <position position="274"/>
    </location>
</feature>
<gene>
    <name evidence="11" type="ORF">SAMN05444271_104153</name>
</gene>
<evidence type="ECO:0000256" key="8">
    <source>
        <dbReference type="PIRSR" id="PIRSR025737-1"/>
    </source>
</evidence>
<comment type="subcellular location">
    <subcellularLocation>
        <location evidence="1">Cell membrane</location>
        <topology evidence="1">Multi-pass membrane protein</topology>
    </subcellularLocation>
</comment>
<evidence type="ECO:0000256" key="9">
    <source>
        <dbReference type="PIRSR" id="PIRSR025737-2"/>
    </source>
</evidence>
<keyword evidence="6 10" id="KW-1133">Transmembrane helix</keyword>
<dbReference type="NCBIfam" id="TIGR04125">
    <property type="entry name" value="exosort_PGF_TRM"/>
    <property type="match status" value="1"/>
</dbReference>
<feature type="transmembrane region" description="Helical" evidence="10">
    <location>
        <begin position="275"/>
        <end position="293"/>
    </location>
</feature>
<dbReference type="RefSeq" id="WP_089671282.1">
    <property type="nucleotide sequence ID" value="NZ_CP024845.1"/>
</dbReference>
<feature type="transmembrane region" description="Helical" evidence="10">
    <location>
        <begin position="80"/>
        <end position="101"/>
    </location>
</feature>
<evidence type="ECO:0000256" key="5">
    <source>
        <dbReference type="ARBA" id="ARBA00022801"/>
    </source>
</evidence>
<dbReference type="Pfam" id="PF09721">
    <property type="entry name" value="Exosortase_EpsH"/>
    <property type="match status" value="1"/>
</dbReference>
<dbReference type="NCBIfam" id="TIGR04178">
    <property type="entry name" value="exo_archaeo"/>
    <property type="match status" value="1"/>
</dbReference>
<dbReference type="InterPro" id="IPR014522">
    <property type="entry name" value="ArtA"/>
</dbReference>
<evidence type="ECO:0000256" key="3">
    <source>
        <dbReference type="ARBA" id="ARBA00022670"/>
    </source>
</evidence>
<dbReference type="GO" id="GO:0005886">
    <property type="term" value="C:plasma membrane"/>
    <property type="evidence" value="ECO:0007669"/>
    <property type="project" value="UniProtKB-SubCell"/>
</dbReference>
<dbReference type="EMBL" id="FNYR01000004">
    <property type="protein sequence ID" value="SEI63870.1"/>
    <property type="molecule type" value="Genomic_DNA"/>
</dbReference>
<dbReference type="AlphaFoldDB" id="A0A1H6SIL4"/>
<accession>A0A2H4Q0K1</accession>
<feature type="active site" description="Proton donor" evidence="8">
    <location>
        <position position="235"/>
    </location>
</feature>
<feature type="transmembrane region" description="Helical" evidence="10">
    <location>
        <begin position="107"/>
        <end position="124"/>
    </location>
</feature>
<proteinExistence type="predicted"/>
<evidence type="ECO:0000313" key="11">
    <source>
        <dbReference type="EMBL" id="SEI63870.1"/>
    </source>
</evidence>
<dbReference type="InterPro" id="IPR026392">
    <property type="entry name" value="Exo/Archaeosortase_dom"/>
</dbReference>